<accession>A0A1H9T873</accession>
<dbReference type="AlphaFoldDB" id="A0A1H9T873"/>
<organism evidence="3 4">
    <name type="scientific">Tranquillimonas rosea</name>
    <dbReference type="NCBI Taxonomy" id="641238"/>
    <lineage>
        <taxon>Bacteria</taxon>
        <taxon>Pseudomonadati</taxon>
        <taxon>Pseudomonadota</taxon>
        <taxon>Alphaproteobacteria</taxon>
        <taxon>Rhodobacterales</taxon>
        <taxon>Roseobacteraceae</taxon>
        <taxon>Tranquillimonas</taxon>
    </lineage>
</organism>
<gene>
    <name evidence="3" type="ORF">SAMN04490244_1041</name>
</gene>
<keyword evidence="2" id="KW-1133">Transmembrane helix</keyword>
<keyword evidence="2" id="KW-0812">Transmembrane</keyword>
<feature type="transmembrane region" description="Helical" evidence="2">
    <location>
        <begin position="72"/>
        <end position="92"/>
    </location>
</feature>
<dbReference type="Proteomes" id="UP000198885">
    <property type="component" value="Unassembled WGS sequence"/>
</dbReference>
<sequence length="94" mass="10329">MSDTSSEGLDIPSPDGDVNTIDTDYEVGQDNIQKSVGPLTFDIHNPVFLFSSLTIVVFVLVTLIFQDSASAVFNWLFTFVTTTFDWAFLSAANI</sequence>
<feature type="non-terminal residue" evidence="3">
    <location>
        <position position="94"/>
    </location>
</feature>
<dbReference type="EMBL" id="FOGU01000004">
    <property type="protein sequence ID" value="SER92969.1"/>
    <property type="molecule type" value="Genomic_DNA"/>
</dbReference>
<feature type="transmembrane region" description="Helical" evidence="2">
    <location>
        <begin position="47"/>
        <end position="65"/>
    </location>
</feature>
<evidence type="ECO:0000313" key="3">
    <source>
        <dbReference type="EMBL" id="SER92969.1"/>
    </source>
</evidence>
<dbReference type="STRING" id="641238.SAMN04490244_1041"/>
<keyword evidence="2" id="KW-0472">Membrane</keyword>
<evidence type="ECO:0000256" key="2">
    <source>
        <dbReference type="SAM" id="Phobius"/>
    </source>
</evidence>
<feature type="region of interest" description="Disordered" evidence="1">
    <location>
        <begin position="1"/>
        <end position="20"/>
    </location>
</feature>
<evidence type="ECO:0000256" key="1">
    <source>
        <dbReference type="SAM" id="MobiDB-lite"/>
    </source>
</evidence>
<name>A0A1H9T873_9RHOB</name>
<evidence type="ECO:0000313" key="4">
    <source>
        <dbReference type="Proteomes" id="UP000198885"/>
    </source>
</evidence>
<protein>
    <submittedName>
        <fullName evidence="3">BCCT, betaine/carnitine/choline family transporter</fullName>
    </submittedName>
</protein>
<reference evidence="3 4" key="1">
    <citation type="submission" date="2016-10" db="EMBL/GenBank/DDBJ databases">
        <authorList>
            <person name="de Groot N.N."/>
        </authorList>
    </citation>
    <scope>NUCLEOTIDE SEQUENCE [LARGE SCALE GENOMIC DNA]</scope>
    <source>
        <strain evidence="3 4">DSM 23042</strain>
    </source>
</reference>
<keyword evidence="4" id="KW-1185">Reference proteome</keyword>
<proteinExistence type="predicted"/>